<dbReference type="EMBL" id="ASXJ01000344">
    <property type="protein sequence ID" value="ERM00067.1"/>
    <property type="molecule type" value="Genomic_DNA"/>
</dbReference>
<dbReference type="Gene3D" id="3.40.50.2000">
    <property type="entry name" value="Glycogen Phosphorylase B"/>
    <property type="match status" value="1"/>
</dbReference>
<evidence type="ECO:0000313" key="1">
    <source>
        <dbReference type="EMBL" id="ERM00067.1"/>
    </source>
</evidence>
<protein>
    <recommendedName>
        <fullName evidence="3">Trehalose-6-phosphate synthase</fullName>
    </recommendedName>
</protein>
<evidence type="ECO:0008006" key="3">
    <source>
        <dbReference type="Google" id="ProtNLM"/>
    </source>
</evidence>
<dbReference type="AlphaFoldDB" id="U4VBF0"/>
<dbReference type="PATRIC" id="fig|1337887.3.peg.4845"/>
<organism evidence="1 2">
    <name type="scientific">Brucella intermedia 229E</name>
    <dbReference type="NCBI Taxonomy" id="1337887"/>
    <lineage>
        <taxon>Bacteria</taxon>
        <taxon>Pseudomonadati</taxon>
        <taxon>Pseudomonadota</taxon>
        <taxon>Alphaproteobacteria</taxon>
        <taxon>Hyphomicrobiales</taxon>
        <taxon>Brucellaceae</taxon>
        <taxon>Brucella/Ochrobactrum group</taxon>
        <taxon>Brucella</taxon>
    </lineage>
</organism>
<name>U4VBF0_9HYPH</name>
<accession>U4VBF0</accession>
<dbReference type="Proteomes" id="UP000016842">
    <property type="component" value="Unassembled WGS sequence"/>
</dbReference>
<gene>
    <name evidence="1" type="ORF">Q644_07135</name>
</gene>
<evidence type="ECO:0000313" key="2">
    <source>
        <dbReference type="Proteomes" id="UP000016842"/>
    </source>
</evidence>
<comment type="caution">
    <text evidence="1">The sequence shown here is derived from an EMBL/GenBank/DDBJ whole genome shotgun (WGS) entry which is preliminary data.</text>
</comment>
<dbReference type="SUPFAM" id="SSF53756">
    <property type="entry name" value="UDP-Glycosyltransferase/glycogen phosphorylase"/>
    <property type="match status" value="1"/>
</dbReference>
<sequence length="123" mass="13161">MGRLIVVSNRVPLPDEQGKAPAGGLAVALQAALNERGGIWLGWSGKTLPARQPQELTIRDEGGPIRYALLDLHKKDIDEYYAASPTACSGRSATIASISSITRARTWRDISGSIACLQSISCR</sequence>
<reference evidence="1 2" key="1">
    <citation type="journal article" date="2014" name="FEMS Microbiol. Lett.">
        <title>Genome sequencing analysis reveals virulence-related gene content of Ochrobactrum intermedium strain 229E, a urease-positive strain isolated from the human gastric niche.</title>
        <authorList>
            <person name="Kulkarni G.J."/>
            <person name="Shetty S."/>
            <person name="Dharne M.S."/>
            <person name="Shouche Y.S."/>
        </authorList>
    </citation>
    <scope>NUCLEOTIDE SEQUENCE [LARGE SCALE GENOMIC DNA]</scope>
    <source>
        <strain evidence="1 2">229E</strain>
    </source>
</reference>
<proteinExistence type="predicted"/>